<feature type="compositionally biased region" description="Basic and acidic residues" evidence="1">
    <location>
        <begin position="221"/>
        <end position="242"/>
    </location>
</feature>
<accession>A0ABT7M290</accession>
<feature type="compositionally biased region" description="Basic and acidic residues" evidence="1">
    <location>
        <begin position="95"/>
        <end position="107"/>
    </location>
</feature>
<feature type="compositionally biased region" description="Acidic residues" evidence="1">
    <location>
        <begin position="153"/>
        <end position="164"/>
    </location>
</feature>
<dbReference type="RefSeq" id="WP_286050377.1">
    <property type="nucleotide sequence ID" value="NZ_JASVWF010000001.1"/>
</dbReference>
<evidence type="ECO:0000256" key="2">
    <source>
        <dbReference type="SAM" id="Phobius"/>
    </source>
</evidence>
<keyword evidence="2" id="KW-1133">Transmembrane helix</keyword>
<feature type="compositionally biased region" description="Basic and acidic residues" evidence="1">
    <location>
        <begin position="165"/>
        <end position="190"/>
    </location>
</feature>
<keyword evidence="4" id="KW-1185">Reference proteome</keyword>
<dbReference type="Proteomes" id="UP001231924">
    <property type="component" value="Unassembled WGS sequence"/>
</dbReference>
<evidence type="ECO:0000313" key="3">
    <source>
        <dbReference type="EMBL" id="MDL5154349.1"/>
    </source>
</evidence>
<feature type="compositionally biased region" description="Acidic residues" evidence="1">
    <location>
        <begin position="135"/>
        <end position="146"/>
    </location>
</feature>
<gene>
    <name evidence="3" type="ORF">QRT03_00110</name>
</gene>
<feature type="transmembrane region" description="Helical" evidence="2">
    <location>
        <begin position="48"/>
        <end position="65"/>
    </location>
</feature>
<organism evidence="3 4">
    <name type="scientific">Actinomycetospora termitidis</name>
    <dbReference type="NCBI Taxonomy" id="3053470"/>
    <lineage>
        <taxon>Bacteria</taxon>
        <taxon>Bacillati</taxon>
        <taxon>Actinomycetota</taxon>
        <taxon>Actinomycetes</taxon>
        <taxon>Pseudonocardiales</taxon>
        <taxon>Pseudonocardiaceae</taxon>
        <taxon>Actinomycetospora</taxon>
    </lineage>
</organism>
<name>A0ABT7M290_9PSEU</name>
<protein>
    <submittedName>
        <fullName evidence="3">Uncharacterized protein</fullName>
    </submittedName>
</protein>
<proteinExistence type="predicted"/>
<evidence type="ECO:0000313" key="4">
    <source>
        <dbReference type="Proteomes" id="UP001231924"/>
    </source>
</evidence>
<feature type="compositionally biased region" description="Acidic residues" evidence="1">
    <location>
        <begin position="192"/>
        <end position="205"/>
    </location>
</feature>
<comment type="caution">
    <text evidence="3">The sequence shown here is derived from an EMBL/GenBank/DDBJ whole genome shotgun (WGS) entry which is preliminary data.</text>
</comment>
<evidence type="ECO:0000256" key="1">
    <source>
        <dbReference type="SAM" id="MobiDB-lite"/>
    </source>
</evidence>
<feature type="region of interest" description="Disordered" evidence="1">
    <location>
        <begin position="80"/>
        <end position="242"/>
    </location>
</feature>
<dbReference type="EMBL" id="JASVWF010000001">
    <property type="protein sequence ID" value="MDL5154349.1"/>
    <property type="molecule type" value="Genomic_DNA"/>
</dbReference>
<feature type="compositionally biased region" description="Basic and acidic residues" evidence="1">
    <location>
        <begin position="124"/>
        <end position="134"/>
    </location>
</feature>
<feature type="transmembrane region" description="Helical" evidence="2">
    <location>
        <begin position="22"/>
        <end position="42"/>
    </location>
</feature>
<sequence length="242" mass="26226">MTAADDRGLLGGPRRDGPLPKLVVVGIAWAAIGVVALITAVLMRSLGIAVFGLLCVLAGGGLWFGQRTRERLAHDEEMLSSGPIEFDPDPGADDDVVHGEPDDDRHATRVMSTGSDDADDSDDSRDRGDSRGSDDIVDAEYDEYIDYEPSPSDQDDGTGYDDDEMAYRRRREDEWAREAREHEAARRGGEVIEADEDEPADDGSGDDGSGDRDPADDEDRQDGRDGDRSGTRRDGSPGEADR</sequence>
<keyword evidence="2" id="KW-0472">Membrane</keyword>
<keyword evidence="2" id="KW-0812">Transmembrane</keyword>
<reference evidence="3 4" key="1">
    <citation type="submission" date="2023-06" db="EMBL/GenBank/DDBJ databases">
        <title>Actinomycetospora Odt1-22.</title>
        <authorList>
            <person name="Supong K."/>
        </authorList>
    </citation>
    <scope>NUCLEOTIDE SEQUENCE [LARGE SCALE GENOMIC DNA]</scope>
    <source>
        <strain evidence="3 4">Odt1-22</strain>
    </source>
</reference>